<evidence type="ECO:0000313" key="1">
    <source>
        <dbReference type="EMBL" id="BAS05005.1"/>
    </source>
</evidence>
<reference evidence="1 2" key="1">
    <citation type="submission" date="2015-07" db="EMBL/GenBank/DDBJ databases">
        <title>Two Asian jumbo phage RSL2 and RSF1 infecting the phytopathogen Ralstonia solanacearum share common features related to the phi-KZ-like phages.</title>
        <authorList>
            <person name="Kawasaki T."/>
            <person name="Fujie M."/>
            <person name="Chatchawankanphanich O."/>
            <person name="Ogata H."/>
            <person name="Yamada T."/>
        </authorList>
    </citation>
    <scope>NUCLEOTIDE SEQUENCE [LARGE SCALE GENOMIC DNA]</scope>
    <source>
        <strain evidence="1 2">RSF1</strain>
    </source>
</reference>
<protein>
    <submittedName>
        <fullName evidence="1">Uncharacterized protein</fullName>
    </submittedName>
</protein>
<dbReference type="OrthoDB" id="31093at10239"/>
<dbReference type="RefSeq" id="YP_009208017.1">
    <property type="nucleotide sequence ID" value="NC_028899.1"/>
</dbReference>
<dbReference type="KEGG" id="vg:26634674"/>
<accession>A0A0K2QQY2</accession>
<dbReference type="Proteomes" id="UP000202583">
    <property type="component" value="Segment"/>
</dbReference>
<sequence>MECKIIDMFNFVAADKEETGVILESQSSGVKTFYVSYKKDLDNYRVGTDTRFLDVPIAVVLGRQPNQVRRVNIPTHMVEVGVASLSGLEPGLRRTYLLHLYTRLLWRPFAGETKEFNPEVIFADRTLMLIAAAYHHFGKDSLQAVLEQNDFQYERQGVYTRMPEDLPGVVYNTPRTLNYYPNIRTVRVSWTVGGTPMDIVRYDDPLKKSDEYIKSQPFQLKIQKVYQNEGWVSLREAMEKDPQLHDFIRQFYLNGYGKRGQRPFAAA</sequence>
<evidence type="ECO:0000313" key="2">
    <source>
        <dbReference type="Proteomes" id="UP000202583"/>
    </source>
</evidence>
<dbReference type="GeneID" id="26634674"/>
<dbReference type="EMBL" id="AP014927">
    <property type="protein sequence ID" value="BAS05005.1"/>
    <property type="molecule type" value="Genomic_DNA"/>
</dbReference>
<proteinExistence type="predicted"/>
<name>A0A0K2QQY2_9CAUD</name>
<keyword evidence="2" id="KW-1185">Reference proteome</keyword>
<organism evidence="1 2">
    <name type="scientific">Ralstonia phage RSF1</name>
    <dbReference type="NCBI Taxonomy" id="1689679"/>
    <lineage>
        <taxon>Viruses</taxon>
        <taxon>Duplodnaviria</taxon>
        <taxon>Heunggongvirae</taxon>
        <taxon>Uroviricota</taxon>
        <taxon>Caudoviricetes</taxon>
        <taxon>Chimalliviridae</taxon>
        <taxon>Chiangmaivirus</taxon>
        <taxon>Chiangmaivirus RSF1</taxon>
    </lineage>
</organism>